<name>A0ABY0IF41_9BACT</name>
<protein>
    <submittedName>
        <fullName evidence="2">Uncharacterized protein</fullName>
    </submittedName>
</protein>
<keyword evidence="1" id="KW-0472">Membrane</keyword>
<accession>A0ABY0IF41</accession>
<feature type="transmembrane region" description="Helical" evidence="1">
    <location>
        <begin position="101"/>
        <end position="120"/>
    </location>
</feature>
<keyword evidence="1" id="KW-1133">Transmembrane helix</keyword>
<evidence type="ECO:0000313" key="2">
    <source>
        <dbReference type="EMBL" id="RZF20431.1"/>
    </source>
</evidence>
<proteinExistence type="predicted"/>
<feature type="transmembrane region" description="Helical" evidence="1">
    <location>
        <begin position="78"/>
        <end position="96"/>
    </location>
</feature>
<feature type="transmembrane region" description="Helical" evidence="1">
    <location>
        <begin position="54"/>
        <end position="72"/>
    </location>
</feature>
<dbReference type="EMBL" id="QDKL01000004">
    <property type="protein sequence ID" value="RZF20431.1"/>
    <property type="molecule type" value="Genomic_DNA"/>
</dbReference>
<dbReference type="RefSeq" id="WP_115363897.1">
    <property type="nucleotide sequence ID" value="NZ_QDKL01000004.1"/>
</dbReference>
<feature type="transmembrane region" description="Helical" evidence="1">
    <location>
        <begin position="30"/>
        <end position="47"/>
    </location>
</feature>
<gene>
    <name evidence="2" type="ORF">DAY19_14820</name>
</gene>
<keyword evidence="1" id="KW-0812">Transmembrane</keyword>
<keyword evidence="3" id="KW-1185">Reference proteome</keyword>
<evidence type="ECO:0000256" key="1">
    <source>
        <dbReference type="SAM" id="Phobius"/>
    </source>
</evidence>
<sequence length="261" mass="30306">MFTNTSLFLISIILGYLIFSQHGQIKTDNVGVILIFPLTALAYYQYVKHDNKTYFEFVLIAVCLIHLNLRAIALGARAWLLLPWALTGFTITAYTVGQKKALIALITNIVIMSYCSYMRVDYIEDITFLSMLFINIIIPSFVMGSIVYFKNLIEEQRAKESSIYHKREVTSKMIYVLSSEINDPLMVAKLSLKRFKESHNPDFLKKCNQSVDRITAILKKVRRIKNYKQVQTKFNKEQLKTLVSKEKSKLARNQKDNYQFK</sequence>
<comment type="caution">
    <text evidence="2">The sequence shown here is derived from an EMBL/GenBank/DDBJ whole genome shotgun (WGS) entry which is preliminary data.</text>
</comment>
<evidence type="ECO:0000313" key="3">
    <source>
        <dbReference type="Proteomes" id="UP000443582"/>
    </source>
</evidence>
<reference evidence="3" key="1">
    <citation type="journal article" date="2019" name="Int. J. Syst. Evol. Microbiol.">
        <title>Halobacteriovorax valvorus sp. nov., a novel prokaryotic predator isolated from coastal seawater of China.</title>
        <authorList>
            <person name="Chen M.-X."/>
        </authorList>
    </citation>
    <scope>NUCLEOTIDE SEQUENCE [LARGE SCALE GENOMIC DNA]</scope>
    <source>
        <strain evidence="3">BL9</strain>
    </source>
</reference>
<organism evidence="2 3">
    <name type="scientific">Halobacteriovorax vibrionivorans</name>
    <dbReference type="NCBI Taxonomy" id="2152716"/>
    <lineage>
        <taxon>Bacteria</taxon>
        <taxon>Pseudomonadati</taxon>
        <taxon>Bdellovibrionota</taxon>
        <taxon>Bacteriovoracia</taxon>
        <taxon>Bacteriovoracales</taxon>
        <taxon>Halobacteriovoraceae</taxon>
        <taxon>Halobacteriovorax</taxon>
    </lineage>
</organism>
<feature type="transmembrane region" description="Helical" evidence="1">
    <location>
        <begin position="126"/>
        <end position="149"/>
    </location>
</feature>
<dbReference type="Proteomes" id="UP000443582">
    <property type="component" value="Unassembled WGS sequence"/>
</dbReference>